<protein>
    <submittedName>
        <fullName evidence="1">Uncharacterized protein</fullName>
    </submittedName>
</protein>
<organism evidence="1 2">
    <name type="scientific">Protea cynaroides</name>
    <dbReference type="NCBI Taxonomy" id="273540"/>
    <lineage>
        <taxon>Eukaryota</taxon>
        <taxon>Viridiplantae</taxon>
        <taxon>Streptophyta</taxon>
        <taxon>Embryophyta</taxon>
        <taxon>Tracheophyta</taxon>
        <taxon>Spermatophyta</taxon>
        <taxon>Magnoliopsida</taxon>
        <taxon>Proteales</taxon>
        <taxon>Proteaceae</taxon>
        <taxon>Protea</taxon>
    </lineage>
</organism>
<dbReference type="Proteomes" id="UP001141806">
    <property type="component" value="Unassembled WGS sequence"/>
</dbReference>
<accession>A0A9Q0K2F0</accession>
<keyword evidence="2" id="KW-1185">Reference proteome</keyword>
<reference evidence="1" key="1">
    <citation type="journal article" date="2023" name="Plant J.">
        <title>The genome of the king protea, Protea cynaroides.</title>
        <authorList>
            <person name="Chang J."/>
            <person name="Duong T.A."/>
            <person name="Schoeman C."/>
            <person name="Ma X."/>
            <person name="Roodt D."/>
            <person name="Barker N."/>
            <person name="Li Z."/>
            <person name="Van de Peer Y."/>
            <person name="Mizrachi E."/>
        </authorList>
    </citation>
    <scope>NUCLEOTIDE SEQUENCE</scope>
    <source>
        <tissue evidence="1">Young leaves</tissue>
    </source>
</reference>
<comment type="caution">
    <text evidence="1">The sequence shown here is derived from an EMBL/GenBank/DDBJ whole genome shotgun (WGS) entry which is preliminary data.</text>
</comment>
<dbReference type="AlphaFoldDB" id="A0A9Q0K2F0"/>
<evidence type="ECO:0000313" key="1">
    <source>
        <dbReference type="EMBL" id="KAJ4960347.1"/>
    </source>
</evidence>
<proteinExistence type="predicted"/>
<gene>
    <name evidence="1" type="ORF">NE237_020257</name>
</gene>
<sequence length="101" mass="11941">MVDEVSFPPLREMLQEHGHFRNFPPLLHSREEWSRTRTHNRTNFNLDRCNLPMDFARFHRFGRTLKGLNSSSVCFLVELDGLALEITASERKWCFLEPCFG</sequence>
<name>A0A9Q0K2F0_9MAGN</name>
<evidence type="ECO:0000313" key="2">
    <source>
        <dbReference type="Proteomes" id="UP001141806"/>
    </source>
</evidence>
<dbReference type="EMBL" id="JAMYWD010000009">
    <property type="protein sequence ID" value="KAJ4960347.1"/>
    <property type="molecule type" value="Genomic_DNA"/>
</dbReference>